<feature type="non-terminal residue" evidence="1">
    <location>
        <position position="50"/>
    </location>
</feature>
<dbReference type="InterPro" id="IPR036075">
    <property type="entry name" value="ARMT-1-like_metal-bd_sf"/>
</dbReference>
<proteinExistence type="predicted"/>
<sequence length="50" mass="5664">LVIIEGMGRAIHTNYYAMLSCESLKLAVIKNSWLAERLGGKIFSVVFKYE</sequence>
<reference evidence="1 2" key="1">
    <citation type="submission" date="2024-05" db="EMBL/GenBank/DDBJ databases">
        <title>Genome sequencing and assembly of Indian major carp, Cirrhinus mrigala (Hamilton, 1822).</title>
        <authorList>
            <person name="Mohindra V."/>
            <person name="Chowdhury L.M."/>
            <person name="Lal K."/>
            <person name="Jena J.K."/>
        </authorList>
    </citation>
    <scope>NUCLEOTIDE SEQUENCE [LARGE SCALE GENOMIC DNA]</scope>
    <source>
        <strain evidence="1">CM1030</strain>
        <tissue evidence="1">Blood</tissue>
    </source>
</reference>
<evidence type="ECO:0000313" key="1">
    <source>
        <dbReference type="EMBL" id="KAL0181622.1"/>
    </source>
</evidence>
<dbReference type="Gene3D" id="3.40.50.10880">
    <property type="entry name" value="Uncharacterised protein PF01937, DUF89, domain 3"/>
    <property type="match status" value="1"/>
</dbReference>
<dbReference type="EMBL" id="JAMKFB020000011">
    <property type="protein sequence ID" value="KAL0181622.1"/>
    <property type="molecule type" value="Genomic_DNA"/>
</dbReference>
<keyword evidence="2" id="KW-1185">Reference proteome</keyword>
<dbReference type="SUPFAM" id="SSF111321">
    <property type="entry name" value="AF1104-like"/>
    <property type="match status" value="1"/>
</dbReference>
<protein>
    <submittedName>
        <fullName evidence="1">Uncharacterized protein</fullName>
    </submittedName>
</protein>
<accession>A0ABD0Q5W1</accession>
<organism evidence="1 2">
    <name type="scientific">Cirrhinus mrigala</name>
    <name type="common">Mrigala</name>
    <dbReference type="NCBI Taxonomy" id="683832"/>
    <lineage>
        <taxon>Eukaryota</taxon>
        <taxon>Metazoa</taxon>
        <taxon>Chordata</taxon>
        <taxon>Craniata</taxon>
        <taxon>Vertebrata</taxon>
        <taxon>Euteleostomi</taxon>
        <taxon>Actinopterygii</taxon>
        <taxon>Neopterygii</taxon>
        <taxon>Teleostei</taxon>
        <taxon>Ostariophysi</taxon>
        <taxon>Cypriniformes</taxon>
        <taxon>Cyprinidae</taxon>
        <taxon>Labeoninae</taxon>
        <taxon>Labeonini</taxon>
        <taxon>Cirrhinus</taxon>
    </lineage>
</organism>
<comment type="caution">
    <text evidence="1">The sequence shown here is derived from an EMBL/GenBank/DDBJ whole genome shotgun (WGS) entry which is preliminary data.</text>
</comment>
<gene>
    <name evidence="1" type="ORF">M9458_024028</name>
</gene>
<dbReference type="Proteomes" id="UP001529510">
    <property type="component" value="Unassembled WGS sequence"/>
</dbReference>
<evidence type="ECO:0000313" key="2">
    <source>
        <dbReference type="Proteomes" id="UP001529510"/>
    </source>
</evidence>
<dbReference type="AlphaFoldDB" id="A0ABD0Q5W1"/>
<name>A0ABD0Q5W1_CIRMR</name>
<feature type="non-terminal residue" evidence="1">
    <location>
        <position position="1"/>
    </location>
</feature>